<gene>
    <name evidence="4" type="ORF">UFOVP1042_2</name>
    <name evidence="5" type="ORF">UFOVP1262_24</name>
    <name evidence="3" type="ORF">UFOVP863_22</name>
</gene>
<dbReference type="InterPro" id="IPR003615">
    <property type="entry name" value="HNH_nuc"/>
</dbReference>
<feature type="region of interest" description="Disordered" evidence="1">
    <location>
        <begin position="85"/>
        <end position="109"/>
    </location>
</feature>
<dbReference type="SMART" id="SM00507">
    <property type="entry name" value="HNHc"/>
    <property type="match status" value="1"/>
</dbReference>
<reference evidence="3" key="1">
    <citation type="submission" date="2020-04" db="EMBL/GenBank/DDBJ databases">
        <authorList>
            <person name="Chiriac C."/>
            <person name="Salcher M."/>
            <person name="Ghai R."/>
            <person name="Kavagutti S V."/>
        </authorList>
    </citation>
    <scope>NUCLEOTIDE SEQUENCE</scope>
</reference>
<dbReference type="PANTHER" id="PTHR33877:SF2">
    <property type="entry name" value="OS07G0170200 PROTEIN"/>
    <property type="match status" value="1"/>
</dbReference>
<proteinExistence type="predicted"/>
<sequence length="109" mass="12279">MALDKLNTRRYRGQRERVFSRDGRLCAVCGTDEGEMHIDHIIPRKHGGTHDMDNLRVLCKSCNLRKGTLNDGVFLGRTATPPVFPALLSPTQSEPMLDSPFTTRPNTDR</sequence>
<evidence type="ECO:0000313" key="3">
    <source>
        <dbReference type="EMBL" id="CAB4167525.1"/>
    </source>
</evidence>
<dbReference type="PANTHER" id="PTHR33877">
    <property type="entry name" value="SLL1193 PROTEIN"/>
    <property type="match status" value="1"/>
</dbReference>
<name>A0A6J5PEN1_9CAUD</name>
<dbReference type="SUPFAM" id="SSF54060">
    <property type="entry name" value="His-Me finger endonucleases"/>
    <property type="match status" value="1"/>
</dbReference>
<dbReference type="GO" id="GO:0004519">
    <property type="term" value="F:endonuclease activity"/>
    <property type="evidence" value="ECO:0007669"/>
    <property type="project" value="InterPro"/>
</dbReference>
<organism evidence="3">
    <name type="scientific">uncultured Caudovirales phage</name>
    <dbReference type="NCBI Taxonomy" id="2100421"/>
    <lineage>
        <taxon>Viruses</taxon>
        <taxon>Duplodnaviria</taxon>
        <taxon>Heunggongvirae</taxon>
        <taxon>Uroviricota</taxon>
        <taxon>Caudoviricetes</taxon>
        <taxon>Peduoviridae</taxon>
        <taxon>Maltschvirus</taxon>
        <taxon>Maltschvirus maltsch</taxon>
    </lineage>
</organism>
<dbReference type="InterPro" id="IPR052892">
    <property type="entry name" value="NA-targeting_endonuclease"/>
</dbReference>
<accession>A0A6J5PEN1</accession>
<dbReference type="EMBL" id="LR796999">
    <property type="protein sequence ID" value="CAB4180068.1"/>
    <property type="molecule type" value="Genomic_DNA"/>
</dbReference>
<evidence type="ECO:0000313" key="5">
    <source>
        <dbReference type="EMBL" id="CAB4194147.1"/>
    </source>
</evidence>
<dbReference type="GO" id="GO:0003676">
    <property type="term" value="F:nucleic acid binding"/>
    <property type="evidence" value="ECO:0007669"/>
    <property type="project" value="InterPro"/>
</dbReference>
<dbReference type="Pfam" id="PF01844">
    <property type="entry name" value="HNH"/>
    <property type="match status" value="1"/>
</dbReference>
<protein>
    <submittedName>
        <fullName evidence="3">HNHc domain containing protein</fullName>
    </submittedName>
</protein>
<feature type="compositionally biased region" description="Polar residues" evidence="1">
    <location>
        <begin position="89"/>
        <end position="109"/>
    </location>
</feature>
<dbReference type="Gene3D" id="1.10.30.50">
    <property type="match status" value="1"/>
</dbReference>
<feature type="domain" description="HNH nuclease" evidence="2">
    <location>
        <begin position="13"/>
        <end position="64"/>
    </location>
</feature>
<dbReference type="CDD" id="cd00085">
    <property type="entry name" value="HNHc"/>
    <property type="match status" value="1"/>
</dbReference>
<evidence type="ECO:0000256" key="1">
    <source>
        <dbReference type="SAM" id="MobiDB-lite"/>
    </source>
</evidence>
<dbReference type="GO" id="GO:0008270">
    <property type="term" value="F:zinc ion binding"/>
    <property type="evidence" value="ECO:0007669"/>
    <property type="project" value="InterPro"/>
</dbReference>
<dbReference type="InterPro" id="IPR002711">
    <property type="entry name" value="HNH"/>
</dbReference>
<evidence type="ECO:0000259" key="2">
    <source>
        <dbReference type="SMART" id="SM00507"/>
    </source>
</evidence>
<dbReference type="InterPro" id="IPR044925">
    <property type="entry name" value="His-Me_finger_sf"/>
</dbReference>
<dbReference type="EMBL" id="LR797201">
    <property type="protein sequence ID" value="CAB4194147.1"/>
    <property type="molecule type" value="Genomic_DNA"/>
</dbReference>
<evidence type="ECO:0000313" key="4">
    <source>
        <dbReference type="EMBL" id="CAB4180068.1"/>
    </source>
</evidence>
<dbReference type="EMBL" id="LR796801">
    <property type="protein sequence ID" value="CAB4167525.1"/>
    <property type="molecule type" value="Genomic_DNA"/>
</dbReference>